<organism evidence="1 2">
    <name type="scientific">Neocallimastix californiae</name>
    <dbReference type="NCBI Taxonomy" id="1754190"/>
    <lineage>
        <taxon>Eukaryota</taxon>
        <taxon>Fungi</taxon>
        <taxon>Fungi incertae sedis</taxon>
        <taxon>Chytridiomycota</taxon>
        <taxon>Chytridiomycota incertae sedis</taxon>
        <taxon>Neocallimastigomycetes</taxon>
        <taxon>Neocallimastigales</taxon>
        <taxon>Neocallimastigaceae</taxon>
        <taxon>Neocallimastix</taxon>
    </lineage>
</organism>
<name>A0A1Y2A273_9FUNG</name>
<comment type="caution">
    <text evidence="1">The sequence shown here is derived from an EMBL/GenBank/DDBJ whole genome shotgun (WGS) entry which is preliminary data.</text>
</comment>
<proteinExistence type="predicted"/>
<reference evidence="1 2" key="1">
    <citation type="submission" date="2016-08" db="EMBL/GenBank/DDBJ databases">
        <title>A Parts List for Fungal Cellulosomes Revealed by Comparative Genomics.</title>
        <authorList>
            <consortium name="DOE Joint Genome Institute"/>
            <person name="Haitjema C.H."/>
            <person name="Gilmore S.P."/>
            <person name="Henske J.K."/>
            <person name="Solomon K.V."/>
            <person name="De Groot R."/>
            <person name="Kuo A."/>
            <person name="Mondo S.J."/>
            <person name="Salamov A.A."/>
            <person name="Labutti K."/>
            <person name="Zhao Z."/>
            <person name="Chiniquy J."/>
            <person name="Barry K."/>
            <person name="Brewer H.M."/>
            <person name="Purvine S.O."/>
            <person name="Wright A.T."/>
            <person name="Boxma B."/>
            <person name="Van Alen T."/>
            <person name="Hackstein J.H."/>
            <person name="Baker S.E."/>
            <person name="Grigoriev I.V."/>
            <person name="O'Malley M.A."/>
        </authorList>
    </citation>
    <scope>NUCLEOTIDE SEQUENCE [LARGE SCALE GENOMIC DNA]</scope>
    <source>
        <strain evidence="1 2">G1</strain>
    </source>
</reference>
<accession>A0A1Y2A273</accession>
<evidence type="ECO:0000313" key="2">
    <source>
        <dbReference type="Proteomes" id="UP000193920"/>
    </source>
</evidence>
<gene>
    <name evidence="1" type="ORF">LY90DRAFT_677440</name>
</gene>
<sequence>MKVYDNLVREDGLFNNETITENSFIVQCQESESTFNYYLFDSIEDFKNYYFFIPKFCRNYYEVITDKPQKLRFDIDIKNVKESDVKNPLPLVFKFKEKLEEKLNTDILLYISKDIEEKKFSCHIIINGYYVQNHEDCFNICYLLHKLADEALKPYIDFSVYNRTQSFRLEGSTKYGDSRYKYLYGYSDISPHFEEGLITNVEGCVLLTPGITINKKTLKKPKTQKWYESHWSNYYIE</sequence>
<evidence type="ECO:0000313" key="1">
    <source>
        <dbReference type="EMBL" id="ORY16510.1"/>
    </source>
</evidence>
<dbReference type="OrthoDB" id="10267435at2759"/>
<dbReference type="AlphaFoldDB" id="A0A1Y2A273"/>
<protein>
    <submittedName>
        <fullName evidence="1">Uncharacterized protein</fullName>
    </submittedName>
</protein>
<keyword evidence="2" id="KW-1185">Reference proteome</keyword>
<dbReference type="EMBL" id="MCOG01000332">
    <property type="protein sequence ID" value="ORY16510.1"/>
    <property type="molecule type" value="Genomic_DNA"/>
</dbReference>
<dbReference type="Proteomes" id="UP000193920">
    <property type="component" value="Unassembled WGS sequence"/>
</dbReference>